<evidence type="ECO:0000313" key="3">
    <source>
        <dbReference type="Proteomes" id="UP000215914"/>
    </source>
</evidence>
<feature type="transmembrane region" description="Helical" evidence="1">
    <location>
        <begin position="141"/>
        <end position="158"/>
    </location>
</feature>
<dbReference type="Proteomes" id="UP000215914">
    <property type="component" value="Unassembled WGS sequence"/>
</dbReference>
<evidence type="ECO:0000313" key="2">
    <source>
        <dbReference type="EMBL" id="KAF5789990.1"/>
    </source>
</evidence>
<name>A0A9K3I4T1_HELAN</name>
<keyword evidence="1" id="KW-0472">Membrane</keyword>
<feature type="transmembrane region" description="Helical" evidence="1">
    <location>
        <begin position="87"/>
        <end position="105"/>
    </location>
</feature>
<protein>
    <submittedName>
        <fullName evidence="2">Uncharacterized protein</fullName>
    </submittedName>
</protein>
<organism evidence="2 3">
    <name type="scientific">Helianthus annuus</name>
    <name type="common">Common sunflower</name>
    <dbReference type="NCBI Taxonomy" id="4232"/>
    <lineage>
        <taxon>Eukaryota</taxon>
        <taxon>Viridiplantae</taxon>
        <taxon>Streptophyta</taxon>
        <taxon>Embryophyta</taxon>
        <taxon>Tracheophyta</taxon>
        <taxon>Spermatophyta</taxon>
        <taxon>Magnoliopsida</taxon>
        <taxon>eudicotyledons</taxon>
        <taxon>Gunneridae</taxon>
        <taxon>Pentapetalae</taxon>
        <taxon>asterids</taxon>
        <taxon>campanulids</taxon>
        <taxon>Asterales</taxon>
        <taxon>Asteraceae</taxon>
        <taxon>Asteroideae</taxon>
        <taxon>Heliantheae alliance</taxon>
        <taxon>Heliantheae</taxon>
        <taxon>Helianthus</taxon>
    </lineage>
</organism>
<feature type="transmembrane region" description="Helical" evidence="1">
    <location>
        <begin position="297"/>
        <end position="314"/>
    </location>
</feature>
<dbReference type="Gramene" id="mRNA:HanXRQr2_Chr09g0377821">
    <property type="protein sequence ID" value="mRNA:HanXRQr2_Chr09g0377821"/>
    <property type="gene ID" value="HanXRQr2_Chr09g0377821"/>
</dbReference>
<evidence type="ECO:0000256" key="1">
    <source>
        <dbReference type="SAM" id="Phobius"/>
    </source>
</evidence>
<accession>A0A9K3I4T1</accession>
<proteinExistence type="predicted"/>
<gene>
    <name evidence="2" type="ORF">HanXRQr2_Chr09g0377821</name>
</gene>
<feature type="transmembrane region" description="Helical" evidence="1">
    <location>
        <begin position="262"/>
        <end position="285"/>
    </location>
</feature>
<sequence>MCWELGMLGLEFSLYQGVIRLDQVVVIKYCFSLLFFVLRPSQRLENLLGKWPVCVVYFSPSWIYSLGWWDKDILGIAEIRRLEKTRVVIWPFWLFLFLVLGFLRLEDSLCLGDIRMDQIFVDRHLFSFPVFVFSPMQRFENLFIGQILVCVVFIRSFWIKGKGGDFWKPGGIRRLKALRVVILLNSWSFSTYEFFHSDLIFYFLGNLTLFYIVVASLYGALTIRATSAYFVGRLGSVLWGCTWLGGIRMEIAIVDRTFSSSYILFVCNFLVHGNGNQTWLFWIFLAGEEMGWMSHGRSFAGMGWLGLMGGCYLLERGKRWG</sequence>
<reference evidence="2" key="1">
    <citation type="journal article" date="2017" name="Nature">
        <title>The sunflower genome provides insights into oil metabolism, flowering and Asterid evolution.</title>
        <authorList>
            <person name="Badouin H."/>
            <person name="Gouzy J."/>
            <person name="Grassa C.J."/>
            <person name="Murat F."/>
            <person name="Staton S.E."/>
            <person name="Cottret L."/>
            <person name="Lelandais-Briere C."/>
            <person name="Owens G.L."/>
            <person name="Carrere S."/>
            <person name="Mayjonade B."/>
            <person name="Legrand L."/>
            <person name="Gill N."/>
            <person name="Kane N.C."/>
            <person name="Bowers J.E."/>
            <person name="Hubner S."/>
            <person name="Bellec A."/>
            <person name="Berard A."/>
            <person name="Berges H."/>
            <person name="Blanchet N."/>
            <person name="Boniface M.C."/>
            <person name="Brunel D."/>
            <person name="Catrice O."/>
            <person name="Chaidir N."/>
            <person name="Claudel C."/>
            <person name="Donnadieu C."/>
            <person name="Faraut T."/>
            <person name="Fievet G."/>
            <person name="Helmstetter N."/>
            <person name="King M."/>
            <person name="Knapp S.J."/>
            <person name="Lai Z."/>
            <person name="Le Paslier M.C."/>
            <person name="Lippi Y."/>
            <person name="Lorenzon L."/>
            <person name="Mandel J.R."/>
            <person name="Marage G."/>
            <person name="Marchand G."/>
            <person name="Marquand E."/>
            <person name="Bret-Mestries E."/>
            <person name="Morien E."/>
            <person name="Nambeesan S."/>
            <person name="Nguyen T."/>
            <person name="Pegot-Espagnet P."/>
            <person name="Pouilly N."/>
            <person name="Raftis F."/>
            <person name="Sallet E."/>
            <person name="Schiex T."/>
            <person name="Thomas J."/>
            <person name="Vandecasteele C."/>
            <person name="Vares D."/>
            <person name="Vear F."/>
            <person name="Vautrin S."/>
            <person name="Crespi M."/>
            <person name="Mangin B."/>
            <person name="Burke J.M."/>
            <person name="Salse J."/>
            <person name="Munos S."/>
            <person name="Vincourt P."/>
            <person name="Rieseberg L.H."/>
            <person name="Langlade N.B."/>
        </authorList>
    </citation>
    <scope>NUCLEOTIDE SEQUENCE</scope>
    <source>
        <tissue evidence="2">Leaves</tissue>
    </source>
</reference>
<feature type="transmembrane region" description="Helical" evidence="1">
    <location>
        <begin position="201"/>
        <end position="223"/>
    </location>
</feature>
<keyword evidence="3" id="KW-1185">Reference proteome</keyword>
<reference evidence="2" key="2">
    <citation type="submission" date="2020-06" db="EMBL/GenBank/DDBJ databases">
        <title>Helianthus annuus Genome sequencing and assembly Release 2.</title>
        <authorList>
            <person name="Gouzy J."/>
            <person name="Langlade N."/>
            <person name="Munos S."/>
        </authorList>
    </citation>
    <scope>NUCLEOTIDE SEQUENCE</scope>
    <source>
        <tissue evidence="2">Leaves</tissue>
    </source>
</reference>
<dbReference type="AlphaFoldDB" id="A0A9K3I4T1"/>
<dbReference type="EMBL" id="MNCJ02000324">
    <property type="protein sequence ID" value="KAF5789990.1"/>
    <property type="molecule type" value="Genomic_DNA"/>
</dbReference>
<keyword evidence="1" id="KW-1133">Transmembrane helix</keyword>
<keyword evidence="1" id="KW-0812">Transmembrane</keyword>
<comment type="caution">
    <text evidence="2">The sequence shown here is derived from an EMBL/GenBank/DDBJ whole genome shotgun (WGS) entry which is preliminary data.</text>
</comment>